<dbReference type="Proteomes" id="UP000000763">
    <property type="component" value="Chromosome 11"/>
</dbReference>
<organism evidence="1 2">
    <name type="scientific">Oryza sativa subsp. japonica</name>
    <name type="common">Rice</name>
    <dbReference type="NCBI Taxonomy" id="39947"/>
    <lineage>
        <taxon>Eukaryota</taxon>
        <taxon>Viridiplantae</taxon>
        <taxon>Streptophyta</taxon>
        <taxon>Embryophyta</taxon>
        <taxon>Tracheophyta</taxon>
        <taxon>Spermatophyta</taxon>
        <taxon>Magnoliopsida</taxon>
        <taxon>Liliopsida</taxon>
        <taxon>Poales</taxon>
        <taxon>Poaceae</taxon>
        <taxon>BOP clade</taxon>
        <taxon>Oryzoideae</taxon>
        <taxon>Oryzeae</taxon>
        <taxon>Oryzinae</taxon>
        <taxon>Oryza</taxon>
        <taxon>Oryza sativa</taxon>
    </lineage>
</organism>
<dbReference type="AlphaFoldDB" id="Q2R7M1"/>
<dbReference type="EMBL" id="AC145810">
    <property type="protein sequence ID" value="AAX95908.1"/>
    <property type="molecule type" value="Genomic_DNA"/>
</dbReference>
<protein>
    <submittedName>
        <fullName evidence="1">Uncharacterized protein</fullName>
    </submittedName>
</protein>
<reference evidence="2" key="1">
    <citation type="journal article" date="2005" name="Nature">
        <title>The map-based sequence of the rice genome.</title>
        <authorList>
            <consortium name="International rice genome sequencing project (IRGSP)"/>
            <person name="Matsumoto T."/>
            <person name="Wu J."/>
            <person name="Kanamori H."/>
            <person name="Katayose Y."/>
            <person name="Fujisawa M."/>
            <person name="Namiki N."/>
            <person name="Mizuno H."/>
            <person name="Yamamoto K."/>
            <person name="Antonio B.A."/>
            <person name="Baba T."/>
            <person name="Sakata K."/>
            <person name="Nagamura Y."/>
            <person name="Aoki H."/>
            <person name="Arikawa K."/>
            <person name="Arita K."/>
            <person name="Bito T."/>
            <person name="Chiden Y."/>
            <person name="Fujitsuka N."/>
            <person name="Fukunaka R."/>
            <person name="Hamada M."/>
            <person name="Harada C."/>
            <person name="Hayashi A."/>
            <person name="Hijishita S."/>
            <person name="Honda M."/>
            <person name="Hosokawa S."/>
            <person name="Ichikawa Y."/>
            <person name="Idonuma A."/>
            <person name="Iijima M."/>
            <person name="Ikeda M."/>
            <person name="Ikeno M."/>
            <person name="Ito K."/>
            <person name="Ito S."/>
            <person name="Ito T."/>
            <person name="Ito Y."/>
            <person name="Ito Y."/>
            <person name="Iwabuchi A."/>
            <person name="Kamiya K."/>
            <person name="Karasawa W."/>
            <person name="Kurita K."/>
            <person name="Katagiri S."/>
            <person name="Kikuta A."/>
            <person name="Kobayashi H."/>
            <person name="Kobayashi N."/>
            <person name="Machita K."/>
            <person name="Maehara T."/>
            <person name="Masukawa M."/>
            <person name="Mizubayashi T."/>
            <person name="Mukai Y."/>
            <person name="Nagasaki H."/>
            <person name="Nagata Y."/>
            <person name="Naito S."/>
            <person name="Nakashima M."/>
            <person name="Nakama Y."/>
            <person name="Nakamichi Y."/>
            <person name="Nakamura M."/>
            <person name="Meguro A."/>
            <person name="Negishi M."/>
            <person name="Ohta I."/>
            <person name="Ohta T."/>
            <person name="Okamoto M."/>
            <person name="Ono N."/>
            <person name="Saji S."/>
            <person name="Sakaguchi M."/>
            <person name="Sakai K."/>
            <person name="Shibata M."/>
            <person name="Shimokawa T."/>
            <person name="Song J."/>
            <person name="Takazaki Y."/>
            <person name="Terasawa K."/>
            <person name="Tsugane M."/>
            <person name="Tsuji K."/>
            <person name="Ueda S."/>
            <person name="Waki K."/>
            <person name="Yamagata H."/>
            <person name="Yamamoto M."/>
            <person name="Yamamoto S."/>
            <person name="Yamane H."/>
            <person name="Yoshiki S."/>
            <person name="Yoshihara R."/>
            <person name="Yukawa K."/>
            <person name="Zhong H."/>
            <person name="Yano M."/>
            <person name="Yuan Q."/>
            <person name="Ouyang S."/>
            <person name="Liu J."/>
            <person name="Jones K.M."/>
            <person name="Gansberger K."/>
            <person name="Moffat K."/>
            <person name="Hill J."/>
            <person name="Bera J."/>
            <person name="Fadrosh D."/>
            <person name="Jin S."/>
            <person name="Johri S."/>
            <person name="Kim M."/>
            <person name="Overton L."/>
            <person name="Reardon M."/>
            <person name="Tsitrin T."/>
            <person name="Vuong H."/>
            <person name="Weaver B."/>
            <person name="Ciecko A."/>
            <person name="Tallon L."/>
            <person name="Jackson J."/>
            <person name="Pai G."/>
            <person name="Aken S.V."/>
            <person name="Utterback T."/>
            <person name="Reidmuller S."/>
            <person name="Feldblyum T."/>
            <person name="Hsiao J."/>
            <person name="Zismann V."/>
            <person name="Iobst S."/>
            <person name="de Vazeille A.R."/>
            <person name="Buell C.R."/>
            <person name="Ying K."/>
            <person name="Li Y."/>
            <person name="Lu T."/>
            <person name="Huang Y."/>
            <person name="Zhao Q."/>
            <person name="Feng Q."/>
            <person name="Zhang L."/>
            <person name="Zhu J."/>
            <person name="Weng Q."/>
            <person name="Mu J."/>
            <person name="Lu Y."/>
            <person name="Fan D."/>
            <person name="Liu Y."/>
            <person name="Guan J."/>
            <person name="Zhang Y."/>
            <person name="Yu S."/>
            <person name="Liu X."/>
            <person name="Zhang Y."/>
            <person name="Hong G."/>
            <person name="Han B."/>
            <person name="Choisne N."/>
            <person name="Demange N."/>
            <person name="Orjeda G."/>
            <person name="Samain S."/>
            <person name="Cattolico L."/>
            <person name="Pelletier E."/>
            <person name="Couloux A."/>
            <person name="Segurens B."/>
            <person name="Wincker P."/>
            <person name="D'Hont A."/>
            <person name="Scarpelli C."/>
            <person name="Weissenbach J."/>
            <person name="Salanoubat M."/>
            <person name="Quetier F."/>
            <person name="Yu Y."/>
            <person name="Kim H.R."/>
            <person name="Rambo T."/>
            <person name="Currie J."/>
            <person name="Collura K."/>
            <person name="Luo M."/>
            <person name="Yang T."/>
            <person name="Ammiraju J.S.S."/>
            <person name="Engler F."/>
            <person name="Soderlund C."/>
            <person name="Wing R.A."/>
            <person name="Palmer L.E."/>
            <person name="de la Bastide M."/>
            <person name="Spiegel L."/>
            <person name="Nascimento L."/>
            <person name="Zutavern T."/>
            <person name="O'Shaughnessy A."/>
            <person name="Dike S."/>
            <person name="Dedhia N."/>
            <person name="Preston R."/>
            <person name="Balija V."/>
            <person name="McCombie W.R."/>
            <person name="Chow T."/>
            <person name="Chen H."/>
            <person name="Chung M."/>
            <person name="Chen C."/>
            <person name="Shaw J."/>
            <person name="Wu H."/>
            <person name="Hsiao K."/>
            <person name="Chao Y."/>
            <person name="Chu M."/>
            <person name="Cheng C."/>
            <person name="Hour A."/>
            <person name="Lee P."/>
            <person name="Lin S."/>
            <person name="Lin Y."/>
            <person name="Liou J."/>
            <person name="Liu S."/>
            <person name="Hsing Y."/>
            <person name="Raghuvanshi S."/>
            <person name="Mohanty A."/>
            <person name="Bharti A.K."/>
            <person name="Gaur A."/>
            <person name="Gupta V."/>
            <person name="Kumar D."/>
            <person name="Ravi V."/>
            <person name="Vij S."/>
            <person name="Kapur A."/>
            <person name="Khurana P."/>
            <person name="Khurana P."/>
            <person name="Khurana J.P."/>
            <person name="Tyagi A.K."/>
            <person name="Gaikwad K."/>
            <person name="Singh A."/>
            <person name="Dalal V."/>
            <person name="Srivastava S."/>
            <person name="Dixit A."/>
            <person name="Pal A.K."/>
            <person name="Ghazi I.A."/>
            <person name="Yadav M."/>
            <person name="Pandit A."/>
            <person name="Bhargava A."/>
            <person name="Sureshbabu K."/>
            <person name="Batra K."/>
            <person name="Sharma T.R."/>
            <person name="Mohapatra T."/>
            <person name="Singh N.K."/>
            <person name="Messing J."/>
            <person name="Nelson A.B."/>
            <person name="Fuks G."/>
            <person name="Kavchok S."/>
            <person name="Keizer G."/>
            <person name="Linton E."/>
            <person name="Llaca V."/>
            <person name="Song R."/>
            <person name="Tanyolac B."/>
            <person name="Young S."/>
            <person name="Ho-Il K."/>
            <person name="Hahn J.H."/>
            <person name="Sangsakoo G."/>
            <person name="Vanavichit A."/>
            <person name="de Mattos Luiz.A.T."/>
            <person name="Zimmer P.D."/>
            <person name="Malone G."/>
            <person name="Dellagostin O."/>
            <person name="de Oliveira A.C."/>
            <person name="Bevan M."/>
            <person name="Bancroft I."/>
            <person name="Minx P."/>
            <person name="Cordum H."/>
            <person name="Wilson R."/>
            <person name="Cheng Z."/>
            <person name="Jin W."/>
            <person name="Jiang J."/>
            <person name="Leong S.A."/>
            <person name="Iwama H."/>
            <person name="Gojobori T."/>
            <person name="Itoh T."/>
            <person name="Niimura Y."/>
            <person name="Fujii Y."/>
            <person name="Habara T."/>
            <person name="Sakai H."/>
            <person name="Sato Y."/>
            <person name="Wilson G."/>
            <person name="Kumar K."/>
            <person name="McCouch S."/>
            <person name="Juretic N."/>
            <person name="Hoen D."/>
            <person name="Wright S."/>
            <person name="Bruskiewich R."/>
            <person name="Bureau T."/>
            <person name="Miyao A."/>
            <person name="Hirochika H."/>
            <person name="Nishikawa T."/>
            <person name="Kadowaki K."/>
            <person name="Sugiura M."/>
            <person name="Burr B."/>
            <person name="Sasaki T."/>
        </authorList>
    </citation>
    <scope>NUCLEOTIDE SEQUENCE [LARGE SCALE GENOMIC DNA]</scope>
    <source>
        <strain evidence="2">cv. Nipponbare</strain>
    </source>
</reference>
<proteinExistence type="predicted"/>
<gene>
    <name evidence="1" type="ordered locus">LOC_Os11g15650</name>
</gene>
<accession>Q2R7M1</accession>
<evidence type="ECO:0000313" key="1">
    <source>
        <dbReference type="EMBL" id="AAX95908.1"/>
    </source>
</evidence>
<name>Q2R7M1_ORYSJ</name>
<sequence length="31" mass="3270">MAAMRPVPPSAAAADYGQLKNMIVNKIGIIQ</sequence>
<reference evidence="2" key="2">
    <citation type="journal article" date="2008" name="Nucleic Acids Res.">
        <title>The rice annotation project database (RAP-DB): 2008 update.</title>
        <authorList>
            <consortium name="The rice annotation project (RAP)"/>
        </authorList>
    </citation>
    <scope>GENOME REANNOTATION</scope>
    <source>
        <strain evidence="2">cv. Nipponbare</strain>
    </source>
</reference>
<evidence type="ECO:0000313" key="2">
    <source>
        <dbReference type="Proteomes" id="UP000000763"/>
    </source>
</evidence>